<dbReference type="InterPro" id="IPR001041">
    <property type="entry name" value="2Fe-2S_ferredoxin-type"/>
</dbReference>
<dbReference type="PATRIC" id="fig|1292034.3.peg.1948"/>
<evidence type="ECO:0000313" key="9">
    <source>
        <dbReference type="Proteomes" id="UP000013063"/>
    </source>
</evidence>
<keyword evidence="4" id="KW-0408">Iron</keyword>
<comment type="cofactor">
    <cofactor evidence="6">
        <name>[2Fe-2S] cluster</name>
        <dbReference type="ChEBI" id="CHEBI:190135"/>
    </cofactor>
</comment>
<feature type="domain" description="2Fe-2S ferredoxin-type" evidence="7">
    <location>
        <begin position="2"/>
        <end position="105"/>
    </location>
</feature>
<dbReference type="Gene3D" id="3.10.20.30">
    <property type="match status" value="1"/>
</dbReference>
<accession>R0EJL9</accession>
<evidence type="ECO:0000259" key="7">
    <source>
        <dbReference type="PROSITE" id="PS51085"/>
    </source>
</evidence>
<dbReference type="GO" id="GO:0140647">
    <property type="term" value="P:P450-containing electron transport chain"/>
    <property type="evidence" value="ECO:0007669"/>
    <property type="project" value="InterPro"/>
</dbReference>
<dbReference type="eggNOG" id="COG0633">
    <property type="taxonomic scope" value="Bacteria"/>
</dbReference>
<keyword evidence="5" id="KW-0411">Iron-sulfur</keyword>
<dbReference type="EMBL" id="APMP01000009">
    <property type="protein sequence ID" value="ENZ82149.1"/>
    <property type="molecule type" value="Genomic_DNA"/>
</dbReference>
<organism evidence="8 9">
    <name type="scientific">Caulobacter vibrioides OR37</name>
    <dbReference type="NCBI Taxonomy" id="1292034"/>
    <lineage>
        <taxon>Bacteria</taxon>
        <taxon>Pseudomonadati</taxon>
        <taxon>Pseudomonadota</taxon>
        <taxon>Alphaproteobacteria</taxon>
        <taxon>Caulobacterales</taxon>
        <taxon>Caulobacteraceae</taxon>
        <taxon>Caulobacter</taxon>
    </lineage>
</organism>
<evidence type="ECO:0000256" key="4">
    <source>
        <dbReference type="ARBA" id="ARBA00023004"/>
    </source>
</evidence>
<dbReference type="GO" id="GO:0046872">
    <property type="term" value="F:metal ion binding"/>
    <property type="evidence" value="ECO:0007669"/>
    <property type="project" value="UniProtKB-KW"/>
</dbReference>
<evidence type="ECO:0000313" key="8">
    <source>
        <dbReference type="EMBL" id="ENZ82149.1"/>
    </source>
</evidence>
<dbReference type="PROSITE" id="PS51085">
    <property type="entry name" value="2FE2S_FER_2"/>
    <property type="match status" value="1"/>
</dbReference>
<dbReference type="PRINTS" id="PR00355">
    <property type="entry name" value="ADRENODOXIN"/>
</dbReference>
<sequence>MAELVVTDRGGRQHRLPAKPGFTVMEIIRDGGLNELLALCGGSCSCATCHVFVDAAFIDRVGAPGQFESELLDSSNHRRETSRLGCQIEMTAALDGLRVVIAPEED</sequence>
<dbReference type="STRING" id="1292034.OR37_01961"/>
<dbReference type="InterPro" id="IPR012675">
    <property type="entry name" value="Beta-grasp_dom_sf"/>
</dbReference>
<reference evidence="8 9" key="1">
    <citation type="journal article" date="2013" name="Genome Announc.">
        <title>Draft Genome Sequence for Caulobacter sp. Strain OR37, a Bacterium Tolerant to Heavy Metals.</title>
        <authorList>
            <person name="Utturkar S.M."/>
            <person name="Bollmann A."/>
            <person name="Brzoska R.M."/>
            <person name="Klingeman D.M."/>
            <person name="Epstein S.E."/>
            <person name="Palumbo A.V."/>
            <person name="Brown S.D."/>
        </authorList>
    </citation>
    <scope>NUCLEOTIDE SEQUENCE [LARGE SCALE GENOMIC DNA]</scope>
    <source>
        <strain evidence="8 9">OR37</strain>
    </source>
</reference>
<dbReference type="InterPro" id="IPR036010">
    <property type="entry name" value="2Fe-2S_ferredoxin-like_sf"/>
</dbReference>
<dbReference type="InterPro" id="IPR001055">
    <property type="entry name" value="Adrenodoxin-like"/>
</dbReference>
<comment type="caution">
    <text evidence="8">The sequence shown here is derived from an EMBL/GenBank/DDBJ whole genome shotgun (WGS) entry which is preliminary data.</text>
</comment>
<evidence type="ECO:0000256" key="1">
    <source>
        <dbReference type="ARBA" id="ARBA00010914"/>
    </source>
</evidence>
<gene>
    <name evidence="8" type="ORF">OR37_01961</name>
</gene>
<protein>
    <submittedName>
        <fullName evidence="8">Ferredoxin</fullName>
    </submittedName>
</protein>
<dbReference type="AlphaFoldDB" id="R0EJL9"/>
<comment type="similarity">
    <text evidence="1">Belongs to the adrenodoxin/putidaredoxin family.</text>
</comment>
<dbReference type="CDD" id="cd00207">
    <property type="entry name" value="fer2"/>
    <property type="match status" value="1"/>
</dbReference>
<dbReference type="SUPFAM" id="SSF54292">
    <property type="entry name" value="2Fe-2S ferredoxin-like"/>
    <property type="match status" value="1"/>
</dbReference>
<proteinExistence type="inferred from homology"/>
<dbReference type="Pfam" id="PF00111">
    <property type="entry name" value="Fer2"/>
    <property type="match status" value="1"/>
</dbReference>
<evidence type="ECO:0000256" key="5">
    <source>
        <dbReference type="ARBA" id="ARBA00023014"/>
    </source>
</evidence>
<dbReference type="PANTHER" id="PTHR23426:SF65">
    <property type="entry name" value="FERREDOXIN-2, MITOCHONDRIAL"/>
    <property type="match status" value="1"/>
</dbReference>
<dbReference type="PANTHER" id="PTHR23426">
    <property type="entry name" value="FERREDOXIN/ADRENODOXIN"/>
    <property type="match status" value="1"/>
</dbReference>
<name>R0EJL9_CAUVI</name>
<dbReference type="GO" id="GO:0009055">
    <property type="term" value="F:electron transfer activity"/>
    <property type="evidence" value="ECO:0007669"/>
    <property type="project" value="TreeGrafter"/>
</dbReference>
<dbReference type="OrthoDB" id="9799640at2"/>
<keyword evidence="2" id="KW-0001">2Fe-2S</keyword>
<dbReference type="InterPro" id="IPR018298">
    <property type="entry name" value="Adrenodoxin_Fe-S_BS"/>
</dbReference>
<dbReference type="Proteomes" id="UP000013063">
    <property type="component" value="Unassembled WGS sequence"/>
</dbReference>
<evidence type="ECO:0000256" key="6">
    <source>
        <dbReference type="ARBA" id="ARBA00034078"/>
    </source>
</evidence>
<keyword evidence="3" id="KW-0479">Metal-binding</keyword>
<dbReference type="GO" id="GO:0051537">
    <property type="term" value="F:2 iron, 2 sulfur cluster binding"/>
    <property type="evidence" value="ECO:0007669"/>
    <property type="project" value="UniProtKB-KW"/>
</dbReference>
<evidence type="ECO:0000256" key="2">
    <source>
        <dbReference type="ARBA" id="ARBA00022714"/>
    </source>
</evidence>
<evidence type="ECO:0000256" key="3">
    <source>
        <dbReference type="ARBA" id="ARBA00022723"/>
    </source>
</evidence>
<dbReference type="RefSeq" id="WP_004618755.1">
    <property type="nucleotide sequence ID" value="NZ_APMP01000009.1"/>
</dbReference>
<dbReference type="PROSITE" id="PS00814">
    <property type="entry name" value="ADX"/>
    <property type="match status" value="1"/>
</dbReference>
<keyword evidence="9" id="KW-1185">Reference proteome</keyword>